<comment type="caution">
    <text evidence="2">The sequence shown here is derived from an EMBL/GenBank/DDBJ whole genome shotgun (WGS) entry which is preliminary data.</text>
</comment>
<dbReference type="InterPro" id="IPR007159">
    <property type="entry name" value="SpoVT-AbrB_dom"/>
</dbReference>
<dbReference type="RefSeq" id="WP_123176612.1">
    <property type="nucleotide sequence ID" value="NZ_QWDD01000001.1"/>
</dbReference>
<dbReference type="InterPro" id="IPR037914">
    <property type="entry name" value="SpoVT-AbrB_sf"/>
</dbReference>
<evidence type="ECO:0000313" key="2">
    <source>
        <dbReference type="EMBL" id="RNJ50697.1"/>
    </source>
</evidence>
<evidence type="ECO:0000259" key="1">
    <source>
        <dbReference type="SMART" id="SM00966"/>
    </source>
</evidence>
<evidence type="ECO:0000313" key="3">
    <source>
        <dbReference type="Proteomes" id="UP000268623"/>
    </source>
</evidence>
<gene>
    <name evidence="2" type="ORF">D1O30_15000</name>
</gene>
<organism evidence="2 3">
    <name type="scientific">Methylocystis hirsuta</name>
    <dbReference type="NCBI Taxonomy" id="369798"/>
    <lineage>
        <taxon>Bacteria</taxon>
        <taxon>Pseudomonadati</taxon>
        <taxon>Pseudomonadota</taxon>
        <taxon>Alphaproteobacteria</taxon>
        <taxon>Hyphomicrobiales</taxon>
        <taxon>Methylocystaceae</taxon>
        <taxon>Methylocystis</taxon>
    </lineage>
</organism>
<name>A0A3M9XQY8_9HYPH</name>
<protein>
    <submittedName>
        <fullName evidence="2">AbrB/MazE/SpoVT family DNA-binding domain-containing protein</fullName>
    </submittedName>
</protein>
<dbReference type="EMBL" id="QWDD01000001">
    <property type="protein sequence ID" value="RNJ50697.1"/>
    <property type="molecule type" value="Genomic_DNA"/>
</dbReference>
<keyword evidence="2" id="KW-0238">DNA-binding</keyword>
<dbReference type="Gene3D" id="2.10.260.10">
    <property type="match status" value="1"/>
</dbReference>
<dbReference type="Proteomes" id="UP000268623">
    <property type="component" value="Unassembled WGS sequence"/>
</dbReference>
<dbReference type="SMART" id="SM00966">
    <property type="entry name" value="SpoVT_AbrB"/>
    <property type="match status" value="1"/>
</dbReference>
<sequence length="91" mass="9943">MVVADKRTVRLSTKGQVVLPKSIRQRRNWESGASLTIEETAEGVLLKEASLFAPTTLEEVLGMLNYAGPPKSIEDMDASVLAEAKRRNASD</sequence>
<dbReference type="AlphaFoldDB" id="A0A3M9XQY8"/>
<dbReference type="SUPFAM" id="SSF89447">
    <property type="entry name" value="AbrB/MazE/MraZ-like"/>
    <property type="match status" value="1"/>
</dbReference>
<proteinExistence type="predicted"/>
<reference evidence="2 3" key="1">
    <citation type="submission" date="2018-08" db="EMBL/GenBank/DDBJ databases">
        <title>Genome sequence of Methylocystis hirsuta CSC1, a methanotroph able to accumulate PHAs.</title>
        <authorList>
            <person name="Bordel S."/>
            <person name="Rodriguez E."/>
            <person name="Gancedo J."/>
            <person name="Munoz R."/>
        </authorList>
    </citation>
    <scope>NUCLEOTIDE SEQUENCE [LARGE SCALE GENOMIC DNA]</scope>
    <source>
        <strain evidence="2 3">CSC1</strain>
    </source>
</reference>
<dbReference type="NCBIfam" id="TIGR01439">
    <property type="entry name" value="lp_hng_hel_AbrB"/>
    <property type="match status" value="1"/>
</dbReference>
<feature type="domain" description="SpoVT-AbrB" evidence="1">
    <location>
        <begin position="9"/>
        <end position="52"/>
    </location>
</feature>
<dbReference type="GO" id="GO:0003677">
    <property type="term" value="F:DNA binding"/>
    <property type="evidence" value="ECO:0007669"/>
    <property type="project" value="UniProtKB-KW"/>
</dbReference>
<dbReference type="OrthoDB" id="7160352at2"/>
<keyword evidence="3" id="KW-1185">Reference proteome</keyword>
<accession>A0A3M9XQY8</accession>